<dbReference type="GO" id="GO:0005681">
    <property type="term" value="C:spliceosomal complex"/>
    <property type="evidence" value="ECO:0007669"/>
    <property type="project" value="UniProtKB-KW"/>
</dbReference>
<reference evidence="15" key="1">
    <citation type="submission" date="2021-05" db="EMBL/GenBank/DDBJ databases">
        <title>A free-living protist that lacks canonical eukaryotic 1 DNA replication and segregation systems.</title>
        <authorList>
            <person name="Salas-Leiva D.E."/>
            <person name="Tromer E.C."/>
            <person name="Curtis B.A."/>
            <person name="Jerlstrom-Hultqvist J."/>
            <person name="Kolisko M."/>
            <person name="Yi Z."/>
            <person name="Salas-Leiva J.S."/>
            <person name="Gallot-Lavallee L."/>
            <person name="Kops G.J.P.L."/>
            <person name="Archibald J.M."/>
            <person name="Simpson A.G.B."/>
            <person name="Roger A.J."/>
        </authorList>
    </citation>
    <scope>NUCLEOTIDE SEQUENCE</scope>
    <source>
        <strain evidence="15">BICM</strain>
    </source>
</reference>
<accession>A0A8J6AZP5</accession>
<dbReference type="InterPro" id="IPR010920">
    <property type="entry name" value="LSM_dom_sf"/>
</dbReference>
<evidence type="ECO:0000313" key="15">
    <source>
        <dbReference type="EMBL" id="KAG9391144.1"/>
    </source>
</evidence>
<dbReference type="GO" id="GO:0003723">
    <property type="term" value="F:RNA binding"/>
    <property type="evidence" value="ECO:0007669"/>
    <property type="project" value="UniProtKB-UniRule"/>
</dbReference>
<evidence type="ECO:0000313" key="16">
    <source>
        <dbReference type="Proteomes" id="UP000717585"/>
    </source>
</evidence>
<dbReference type="Gene3D" id="2.30.30.100">
    <property type="match status" value="1"/>
</dbReference>
<keyword evidence="16" id="KW-1185">Reference proteome</keyword>
<sequence>MSTTNSSSDFLNGIIGERVVVKLVDGTTYRGILVCIDATMNVVLEQAEEFFEQNMINKFGDAFIRGSRLYYIGCE</sequence>
<organism evidence="15 16">
    <name type="scientific">Carpediemonas membranifera</name>
    <dbReference type="NCBI Taxonomy" id="201153"/>
    <lineage>
        <taxon>Eukaryota</taxon>
        <taxon>Metamonada</taxon>
        <taxon>Carpediemonas-like organisms</taxon>
        <taxon>Carpediemonas</taxon>
    </lineage>
</organism>
<keyword evidence="9 13" id="KW-0694">RNA-binding</keyword>
<evidence type="ECO:0000256" key="12">
    <source>
        <dbReference type="ARBA" id="ARBA00023274"/>
    </source>
</evidence>
<keyword evidence="5" id="KW-0698">rRNA processing</keyword>
<dbReference type="PANTHER" id="PTHR11021:SF1">
    <property type="entry name" value="U6 SNRNA-ASSOCIATED SM-LIKE PROTEIN LSM6"/>
    <property type="match status" value="1"/>
</dbReference>
<keyword evidence="11 13" id="KW-0539">Nucleus</keyword>
<dbReference type="InterPro" id="IPR016487">
    <property type="entry name" value="Lsm6/sSmF"/>
</dbReference>
<evidence type="ECO:0000256" key="2">
    <source>
        <dbReference type="ARBA" id="ARBA00004496"/>
    </source>
</evidence>
<evidence type="ECO:0000256" key="6">
    <source>
        <dbReference type="ARBA" id="ARBA00022664"/>
    </source>
</evidence>
<evidence type="ECO:0000256" key="9">
    <source>
        <dbReference type="ARBA" id="ARBA00022884"/>
    </source>
</evidence>
<evidence type="ECO:0000256" key="7">
    <source>
        <dbReference type="ARBA" id="ARBA00022694"/>
    </source>
</evidence>
<keyword evidence="6 13" id="KW-0507">mRNA processing</keyword>
<dbReference type="PROSITE" id="PS52002">
    <property type="entry name" value="SM"/>
    <property type="match status" value="1"/>
</dbReference>
<dbReference type="SMART" id="SM00651">
    <property type="entry name" value="Sm"/>
    <property type="match status" value="1"/>
</dbReference>
<evidence type="ECO:0000256" key="4">
    <source>
        <dbReference type="ARBA" id="ARBA00022490"/>
    </source>
</evidence>
<dbReference type="PANTHER" id="PTHR11021">
    <property type="entry name" value="SMALL NUCLEAR RIBONUCLEOPROTEIN F SNRNP-F"/>
    <property type="match status" value="1"/>
</dbReference>
<evidence type="ECO:0000256" key="13">
    <source>
        <dbReference type="PIRNR" id="PIRNR006609"/>
    </source>
</evidence>
<feature type="domain" description="Sm" evidence="14">
    <location>
        <begin position="6"/>
        <end position="75"/>
    </location>
</feature>
<keyword evidence="12 13" id="KW-0687">Ribonucleoprotein</keyword>
<dbReference type="GO" id="GO:0000932">
    <property type="term" value="C:P-body"/>
    <property type="evidence" value="ECO:0007669"/>
    <property type="project" value="TreeGrafter"/>
</dbReference>
<dbReference type="GO" id="GO:0005732">
    <property type="term" value="C:sno(s)RNA-containing ribonucleoprotein complex"/>
    <property type="evidence" value="ECO:0007669"/>
    <property type="project" value="TreeGrafter"/>
</dbReference>
<dbReference type="GO" id="GO:0005688">
    <property type="term" value="C:U6 snRNP"/>
    <property type="evidence" value="ECO:0007669"/>
    <property type="project" value="TreeGrafter"/>
</dbReference>
<dbReference type="GO" id="GO:0030490">
    <property type="term" value="P:maturation of SSU-rRNA"/>
    <property type="evidence" value="ECO:0007669"/>
    <property type="project" value="TreeGrafter"/>
</dbReference>
<comment type="similarity">
    <text evidence="3 13">Belongs to the snRNP Sm proteins family. SmF/LSm6 subfamily.</text>
</comment>
<protein>
    <submittedName>
        <fullName evidence="15">U6 snRNA-associated Sm-like protein LSm6</fullName>
    </submittedName>
</protein>
<dbReference type="GO" id="GO:0005730">
    <property type="term" value="C:nucleolus"/>
    <property type="evidence" value="ECO:0007669"/>
    <property type="project" value="TreeGrafter"/>
</dbReference>
<evidence type="ECO:0000256" key="11">
    <source>
        <dbReference type="ARBA" id="ARBA00023242"/>
    </source>
</evidence>
<dbReference type="CDD" id="cd01726">
    <property type="entry name" value="LSm6"/>
    <property type="match status" value="1"/>
</dbReference>
<proteinExistence type="inferred from homology"/>
<dbReference type="GO" id="GO:0008033">
    <property type="term" value="P:tRNA processing"/>
    <property type="evidence" value="ECO:0007669"/>
    <property type="project" value="UniProtKB-KW"/>
</dbReference>
<evidence type="ECO:0000256" key="1">
    <source>
        <dbReference type="ARBA" id="ARBA00004123"/>
    </source>
</evidence>
<evidence type="ECO:0000256" key="10">
    <source>
        <dbReference type="ARBA" id="ARBA00023187"/>
    </source>
</evidence>
<dbReference type="InterPro" id="IPR001163">
    <property type="entry name" value="Sm_dom_euk/arc"/>
</dbReference>
<comment type="subcellular location">
    <subcellularLocation>
        <location evidence="2">Cytoplasm</location>
    </subcellularLocation>
    <subcellularLocation>
        <location evidence="1 13">Nucleus</location>
    </subcellularLocation>
</comment>
<evidence type="ECO:0000256" key="8">
    <source>
        <dbReference type="ARBA" id="ARBA00022728"/>
    </source>
</evidence>
<keyword evidence="4" id="KW-0963">Cytoplasm</keyword>
<evidence type="ECO:0000256" key="3">
    <source>
        <dbReference type="ARBA" id="ARBA00007927"/>
    </source>
</evidence>
<keyword evidence="7" id="KW-0819">tRNA processing</keyword>
<dbReference type="GO" id="GO:0046540">
    <property type="term" value="C:U4/U6 x U5 tri-snRNP complex"/>
    <property type="evidence" value="ECO:0007669"/>
    <property type="project" value="TreeGrafter"/>
</dbReference>
<dbReference type="OrthoDB" id="268799at2759"/>
<dbReference type="EMBL" id="JAHDYR010000062">
    <property type="protein sequence ID" value="KAG9391144.1"/>
    <property type="molecule type" value="Genomic_DNA"/>
</dbReference>
<dbReference type="AlphaFoldDB" id="A0A8J6AZP5"/>
<dbReference type="Pfam" id="PF01423">
    <property type="entry name" value="LSM"/>
    <property type="match status" value="1"/>
</dbReference>
<evidence type="ECO:0000259" key="14">
    <source>
        <dbReference type="PROSITE" id="PS52002"/>
    </source>
</evidence>
<dbReference type="SUPFAM" id="SSF50182">
    <property type="entry name" value="Sm-like ribonucleoproteins"/>
    <property type="match status" value="1"/>
</dbReference>
<dbReference type="InterPro" id="IPR047575">
    <property type="entry name" value="Sm"/>
</dbReference>
<name>A0A8J6AZP5_9EUKA</name>
<keyword evidence="10 13" id="KW-0508">mRNA splicing</keyword>
<dbReference type="Proteomes" id="UP000717585">
    <property type="component" value="Unassembled WGS sequence"/>
</dbReference>
<gene>
    <name evidence="15" type="ORF">J8273_7418</name>
</gene>
<evidence type="ECO:0000256" key="5">
    <source>
        <dbReference type="ARBA" id="ARBA00022552"/>
    </source>
</evidence>
<dbReference type="GO" id="GO:0000398">
    <property type="term" value="P:mRNA splicing, via spliceosome"/>
    <property type="evidence" value="ECO:0007669"/>
    <property type="project" value="InterPro"/>
</dbReference>
<comment type="caution">
    <text evidence="15">The sequence shown here is derived from an EMBL/GenBank/DDBJ whole genome shotgun (WGS) entry which is preliminary data.</text>
</comment>
<keyword evidence="8 13" id="KW-0747">Spliceosome</keyword>